<protein>
    <submittedName>
        <fullName evidence="1">Uncharacterized protein</fullName>
    </submittedName>
</protein>
<name>A0ACB9P6E6_BAUVA</name>
<reference evidence="1 2" key="1">
    <citation type="journal article" date="2022" name="DNA Res.">
        <title>Chromosomal-level genome assembly of the orchid tree Bauhinia variegata (Leguminosae; Cercidoideae) supports the allotetraploid origin hypothesis of Bauhinia.</title>
        <authorList>
            <person name="Zhong Y."/>
            <person name="Chen Y."/>
            <person name="Zheng D."/>
            <person name="Pang J."/>
            <person name="Liu Y."/>
            <person name="Luo S."/>
            <person name="Meng S."/>
            <person name="Qian L."/>
            <person name="Wei D."/>
            <person name="Dai S."/>
            <person name="Zhou R."/>
        </authorList>
    </citation>
    <scope>NUCLEOTIDE SEQUENCE [LARGE SCALE GENOMIC DNA]</scope>
    <source>
        <strain evidence="1">BV-YZ2020</strain>
    </source>
</reference>
<dbReference type="Proteomes" id="UP000828941">
    <property type="component" value="Chromosome 5"/>
</dbReference>
<keyword evidence="2" id="KW-1185">Reference proteome</keyword>
<gene>
    <name evidence="1" type="ORF">L6164_010782</name>
</gene>
<proteinExistence type="predicted"/>
<evidence type="ECO:0000313" key="2">
    <source>
        <dbReference type="Proteomes" id="UP000828941"/>
    </source>
</evidence>
<comment type="caution">
    <text evidence="1">The sequence shown here is derived from an EMBL/GenBank/DDBJ whole genome shotgun (WGS) entry which is preliminary data.</text>
</comment>
<sequence>MVSPKRRIGETVACDFCTQETAVLYCRADSAKLCLLCDQHVHSANSLSRKHVRSQICDNCNSEPVTVRCNADNLVLCQECNWDAHGTCSVSVSHHRTPVEGFTGCPSVSQLASIWGFDFEEKKFKLDHSSSSVTPHWDDYSYHYSYNSRDLLMPVEPWVFKSDGMPLQDLMVPNHNSMCYDASKRYSSSCGKHKHIIYKQLVELRKRDLVAGAGGGGTAPQITPANNTENLVPQAETANNTRAGFTTHGGDEEAFGLENGVDHFLGTAAGSQQPLQHQHAQVPSLFMMPMQLDLKESGQVINRNTLCHSNHKGQGVQIWDFRSGRLRCDEESGALDAESHEGFMTKNFGELIRKSSLKDTKMLEDLYEMNVAYEDTASYNNISNNPTASQGPATSESNNLPIRKQTSSLALGKIKGAKDTELGEHSILVRDENVTKTARTKADIELMAQNRGNAMLRYKEKKKTRRYEKQIRYESRKLRADTRKRVKGRFVKAKESEAPNT</sequence>
<dbReference type="EMBL" id="CM039430">
    <property type="protein sequence ID" value="KAI4343434.1"/>
    <property type="molecule type" value="Genomic_DNA"/>
</dbReference>
<organism evidence="1 2">
    <name type="scientific">Bauhinia variegata</name>
    <name type="common">Purple orchid tree</name>
    <name type="synonym">Phanera variegata</name>
    <dbReference type="NCBI Taxonomy" id="167791"/>
    <lineage>
        <taxon>Eukaryota</taxon>
        <taxon>Viridiplantae</taxon>
        <taxon>Streptophyta</taxon>
        <taxon>Embryophyta</taxon>
        <taxon>Tracheophyta</taxon>
        <taxon>Spermatophyta</taxon>
        <taxon>Magnoliopsida</taxon>
        <taxon>eudicotyledons</taxon>
        <taxon>Gunneridae</taxon>
        <taxon>Pentapetalae</taxon>
        <taxon>rosids</taxon>
        <taxon>fabids</taxon>
        <taxon>Fabales</taxon>
        <taxon>Fabaceae</taxon>
        <taxon>Cercidoideae</taxon>
        <taxon>Cercideae</taxon>
        <taxon>Bauhiniinae</taxon>
        <taxon>Bauhinia</taxon>
    </lineage>
</organism>
<evidence type="ECO:0000313" key="1">
    <source>
        <dbReference type="EMBL" id="KAI4343434.1"/>
    </source>
</evidence>
<accession>A0ACB9P6E6</accession>